<keyword evidence="3" id="KW-1185">Reference proteome</keyword>
<gene>
    <name evidence="2" type="ORF">ACE1CA_30265</name>
</gene>
<evidence type="ECO:0000313" key="2">
    <source>
        <dbReference type="EMBL" id="MFB2838794.1"/>
    </source>
</evidence>
<sequence>MNNFKELNSKDVVALNNFDAFRVNAITQQMLKVEQFQEQAIKYIIGNSIDQRVEKWQKEGVRCEVLQPGGDWQRGKVRMKITLEFCPDEPKQPPSPLDDIRKQMKETEN</sequence>
<evidence type="ECO:0000256" key="1">
    <source>
        <dbReference type="SAM" id="MobiDB-lite"/>
    </source>
</evidence>
<proteinExistence type="predicted"/>
<protein>
    <submittedName>
        <fullName evidence="2">KGK domain-containing protein</fullName>
    </submittedName>
</protein>
<dbReference type="RefSeq" id="WP_413281092.1">
    <property type="nucleotide sequence ID" value="NZ_JBHFNT010000279.1"/>
</dbReference>
<organism evidence="2 3">
    <name type="scientific">Floridaenema evergladense BLCC-F167</name>
    <dbReference type="NCBI Taxonomy" id="3153639"/>
    <lineage>
        <taxon>Bacteria</taxon>
        <taxon>Bacillati</taxon>
        <taxon>Cyanobacteriota</taxon>
        <taxon>Cyanophyceae</taxon>
        <taxon>Oscillatoriophycideae</taxon>
        <taxon>Aerosakkonematales</taxon>
        <taxon>Aerosakkonemataceae</taxon>
        <taxon>Floridanema</taxon>
        <taxon>Floridanema evergladense</taxon>
    </lineage>
</organism>
<dbReference type="Proteomes" id="UP001576780">
    <property type="component" value="Unassembled WGS sequence"/>
</dbReference>
<accession>A0ABV4WUK1</accession>
<reference evidence="2 3" key="1">
    <citation type="submission" date="2024-09" db="EMBL/GenBank/DDBJ databases">
        <title>Floridaenema gen nov. (Aerosakkonemataceae, Aerosakkonematales ord. nov., Cyanobacteria) from benthic tropical and subtropical fresh waters, with the description of four new species.</title>
        <authorList>
            <person name="Moretto J.A."/>
            <person name="Berthold D.E."/>
            <person name="Lefler F.W."/>
            <person name="Huang I.-S."/>
            <person name="Laughinghouse H. IV."/>
        </authorList>
    </citation>
    <scope>NUCLEOTIDE SEQUENCE [LARGE SCALE GENOMIC DNA]</scope>
    <source>
        <strain evidence="2 3">BLCC-F167</strain>
    </source>
</reference>
<evidence type="ECO:0000313" key="3">
    <source>
        <dbReference type="Proteomes" id="UP001576780"/>
    </source>
</evidence>
<dbReference type="InterPro" id="IPR014971">
    <property type="entry name" value="KGK"/>
</dbReference>
<name>A0ABV4WUK1_9CYAN</name>
<comment type="caution">
    <text evidence="2">The sequence shown here is derived from an EMBL/GenBank/DDBJ whole genome shotgun (WGS) entry which is preliminary data.</text>
</comment>
<dbReference type="EMBL" id="JBHFNT010000279">
    <property type="protein sequence ID" value="MFB2838794.1"/>
    <property type="molecule type" value="Genomic_DNA"/>
</dbReference>
<dbReference type="Pfam" id="PF08872">
    <property type="entry name" value="KGK"/>
    <property type="match status" value="1"/>
</dbReference>
<feature type="compositionally biased region" description="Basic and acidic residues" evidence="1">
    <location>
        <begin position="98"/>
        <end position="109"/>
    </location>
</feature>
<feature type="region of interest" description="Disordered" evidence="1">
    <location>
        <begin position="86"/>
        <end position="109"/>
    </location>
</feature>